<feature type="domain" description="DUF4214" evidence="1">
    <location>
        <begin position="63"/>
        <end position="112"/>
    </location>
</feature>
<dbReference type="InterPro" id="IPR025282">
    <property type="entry name" value="DUF4214"/>
</dbReference>
<evidence type="ECO:0000313" key="2">
    <source>
        <dbReference type="EMBL" id="MBN7795184.1"/>
    </source>
</evidence>
<organism evidence="2 3">
    <name type="scientific">Parahaliea mediterranea</name>
    <dbReference type="NCBI Taxonomy" id="651086"/>
    <lineage>
        <taxon>Bacteria</taxon>
        <taxon>Pseudomonadati</taxon>
        <taxon>Pseudomonadota</taxon>
        <taxon>Gammaproteobacteria</taxon>
        <taxon>Cellvibrionales</taxon>
        <taxon>Halieaceae</taxon>
        <taxon>Parahaliea</taxon>
    </lineage>
</organism>
<dbReference type="RefSeq" id="WP_206558622.1">
    <property type="nucleotide sequence ID" value="NZ_JAFKCZ010000001.1"/>
</dbReference>
<dbReference type="AlphaFoldDB" id="A0A939DBT9"/>
<dbReference type="EMBL" id="JAFKCZ010000001">
    <property type="protein sequence ID" value="MBN7795184.1"/>
    <property type="molecule type" value="Genomic_DNA"/>
</dbReference>
<dbReference type="Pfam" id="PF13946">
    <property type="entry name" value="DUF4214"/>
    <property type="match status" value="1"/>
</dbReference>
<evidence type="ECO:0000259" key="1">
    <source>
        <dbReference type="Pfam" id="PF13946"/>
    </source>
</evidence>
<gene>
    <name evidence="2" type="ORF">JYP50_01190</name>
</gene>
<protein>
    <submittedName>
        <fullName evidence="2">DUF4214 domain-containing protein</fullName>
    </submittedName>
</protein>
<name>A0A939DBT9_9GAMM</name>
<reference evidence="2" key="1">
    <citation type="submission" date="2021-02" db="EMBL/GenBank/DDBJ databases">
        <title>PHA producing bacteria isolated from coastal sediment in Guangdong, Shenzhen.</title>
        <authorList>
            <person name="Zheng W."/>
            <person name="Yu S."/>
            <person name="Huang Y."/>
        </authorList>
    </citation>
    <scope>NUCLEOTIDE SEQUENCE</scope>
    <source>
        <strain evidence="2">TN14-10</strain>
    </source>
</reference>
<comment type="caution">
    <text evidence="2">The sequence shown here is derived from an EMBL/GenBank/DDBJ whole genome shotgun (WGS) entry which is preliminary data.</text>
</comment>
<sequence length="201" mass="22664">MPEQVRHLQRLVAERVALRQMDQSVSGLAGSGAGLSLPPRAAFPVVDPDRRHFRLSELLAYYDRDFVQFAYLVVLGRDPDTAGLDSRLQALQQGRRSRVGLLMRMRHSAEGKVRGARIKGLYRAFAVECAGAVPVLGYLVRGLRALISLPRLHRELEDLRANLVMQRNDMDDRLARVVEYQNRVSRDARYANISPESTDGQ</sequence>
<dbReference type="Proteomes" id="UP000664303">
    <property type="component" value="Unassembled WGS sequence"/>
</dbReference>
<evidence type="ECO:0000313" key="3">
    <source>
        <dbReference type="Proteomes" id="UP000664303"/>
    </source>
</evidence>
<proteinExistence type="predicted"/>
<keyword evidence="3" id="KW-1185">Reference proteome</keyword>
<accession>A0A939DBT9</accession>